<dbReference type="Proteomes" id="UP001241377">
    <property type="component" value="Unassembled WGS sequence"/>
</dbReference>
<name>A0ACC2V9Z5_9TREE</name>
<organism evidence="1 2">
    <name type="scientific">Naganishia cerealis</name>
    <dbReference type="NCBI Taxonomy" id="610337"/>
    <lineage>
        <taxon>Eukaryota</taxon>
        <taxon>Fungi</taxon>
        <taxon>Dikarya</taxon>
        <taxon>Basidiomycota</taxon>
        <taxon>Agaricomycotina</taxon>
        <taxon>Tremellomycetes</taxon>
        <taxon>Filobasidiales</taxon>
        <taxon>Filobasidiaceae</taxon>
        <taxon>Naganishia</taxon>
    </lineage>
</organism>
<reference evidence="1" key="1">
    <citation type="submission" date="2023-04" db="EMBL/GenBank/DDBJ databases">
        <title>Draft Genome sequencing of Naganishia species isolated from polar environments using Oxford Nanopore Technology.</title>
        <authorList>
            <person name="Leo P."/>
            <person name="Venkateswaran K."/>
        </authorList>
    </citation>
    <scope>NUCLEOTIDE SEQUENCE</scope>
    <source>
        <strain evidence="1">MNA-CCFEE 5261</strain>
    </source>
</reference>
<protein>
    <submittedName>
        <fullName evidence="1">Uncharacterized protein</fullName>
    </submittedName>
</protein>
<proteinExistence type="predicted"/>
<keyword evidence="2" id="KW-1185">Reference proteome</keyword>
<dbReference type="EMBL" id="JASBWR010000095">
    <property type="protein sequence ID" value="KAJ9096189.1"/>
    <property type="molecule type" value="Genomic_DNA"/>
</dbReference>
<comment type="caution">
    <text evidence="1">The sequence shown here is derived from an EMBL/GenBank/DDBJ whole genome shotgun (WGS) entry which is preliminary data.</text>
</comment>
<evidence type="ECO:0000313" key="2">
    <source>
        <dbReference type="Proteomes" id="UP001241377"/>
    </source>
</evidence>
<evidence type="ECO:0000313" key="1">
    <source>
        <dbReference type="EMBL" id="KAJ9096189.1"/>
    </source>
</evidence>
<sequence length="556" mass="61419">MISASGWVPRGFASEFPEKYELDDSEMERITAMAKLQLEEATENGDEEDDSAEQVSKKQAKLGSQIDIDDDLKEYDLENYDEEEGESEAATMFPGMDATIQDNGEDGTYLTLPTEEDMQEEKQESQIYPTDNLVLATRTEDDISYLDVYIYDDGAGAPEGATEEEEDKFDQDVAKGLVRESSLYVHHDLMLPAFPLCVEWINFRPDASDKIGNFAAIGTFDPQIEIWNLDCIDKAFPDMILGEPEANSLAGIKKKNKKKKKKKSQHTTTHHTDAVLSLAHNQNQRSVLASTSADKTIKLWDLNHGTAVRSFNSIHSNNTVSSSQWHSQEASILLTGGYDGTCAVSDVRISDESKISRNYKVGQGEEVENVAWGATPEIFYGGTDSGNVYCFDIRVAEKPLWTLHAHDAGISSLSVNKNIHGMLATSAMGEKVVKLWRSPTTESGPSMVLSRDFGLGNVLTSSFAPDIEVSGHLCVGGVSGALKVWDVLSNRTVRGSFRDELKDLRTRAREAAKEQGRASRIARKYTGETKEETIMTVDAGGLDDESDSEEEVDEEE</sequence>
<gene>
    <name evidence="1" type="ORF">QFC19_007288</name>
</gene>
<accession>A0ACC2V9Z5</accession>